<evidence type="ECO:0000256" key="21">
    <source>
        <dbReference type="ARBA" id="ARBA00043065"/>
    </source>
</evidence>
<evidence type="ECO:0000256" key="1">
    <source>
        <dbReference type="ARBA" id="ARBA00001936"/>
    </source>
</evidence>
<keyword evidence="12" id="KW-0735">Signal-anchor</keyword>
<evidence type="ECO:0000256" key="11">
    <source>
        <dbReference type="ARBA" id="ARBA00022741"/>
    </source>
</evidence>
<evidence type="ECO:0000256" key="2">
    <source>
        <dbReference type="ARBA" id="ARBA00004606"/>
    </source>
</evidence>
<dbReference type="GO" id="GO:0016263">
    <property type="term" value="F:glycoprotein-N-acetylgalactosamine 3-beta-galactosyltransferase activity"/>
    <property type="evidence" value="ECO:0007669"/>
    <property type="project" value="UniProtKB-EC"/>
</dbReference>
<comment type="pathway">
    <text evidence="3">Protein modification; protein glycosylation.</text>
</comment>
<dbReference type="UniPathway" id="UPA00378"/>
<evidence type="ECO:0000256" key="5">
    <source>
        <dbReference type="ARBA" id="ARBA00011748"/>
    </source>
</evidence>
<evidence type="ECO:0000256" key="7">
    <source>
        <dbReference type="ARBA" id="ARBA00022676"/>
    </source>
</evidence>
<evidence type="ECO:0000256" key="19">
    <source>
        <dbReference type="ARBA" id="ARBA00041226"/>
    </source>
</evidence>
<name>B4ML47_DROWI</name>
<comment type="similarity">
    <text evidence="4">Belongs to the glycosyltransferase 31 family. Beta3-Gal-T subfamily.</text>
</comment>
<gene>
    <name evidence="24" type="primary">Dwil\GK17363</name>
    <name evidence="24" type="ORF">Dwil_GK17363</name>
</gene>
<keyword evidence="8" id="KW-0808">Transferase</keyword>
<dbReference type="GO" id="GO:0030145">
    <property type="term" value="F:manganese ion binding"/>
    <property type="evidence" value="ECO:0007669"/>
    <property type="project" value="UniProtKB-ARBA"/>
</dbReference>
<accession>B4ML47</accession>
<evidence type="ECO:0000259" key="23">
    <source>
        <dbReference type="Pfam" id="PF02434"/>
    </source>
</evidence>
<dbReference type="InterPro" id="IPR026050">
    <property type="entry name" value="C1GALT1/C1GALT1_chp1"/>
</dbReference>
<evidence type="ECO:0000256" key="9">
    <source>
        <dbReference type="ARBA" id="ARBA00022692"/>
    </source>
</evidence>
<evidence type="ECO:0000256" key="20">
    <source>
        <dbReference type="ARBA" id="ARBA00042009"/>
    </source>
</evidence>
<evidence type="ECO:0000256" key="12">
    <source>
        <dbReference type="ARBA" id="ARBA00022968"/>
    </source>
</evidence>
<dbReference type="HOGENOM" id="CLU_035857_0_0_1"/>
<protein>
    <recommendedName>
        <fullName evidence="18">Glycoprotein-N-acetylgalactosamine 3-beta-galactosyltransferase 1</fullName>
        <ecNumber evidence="6">2.4.1.122</ecNumber>
    </recommendedName>
    <alternativeName>
        <fullName evidence="20">Core 1 O-glycan T-synthase</fullName>
    </alternativeName>
    <alternativeName>
        <fullName evidence="21">Core 1 UDP-galactose:N-acetylgalactosamine-alpha-R beta 1,3-galactosyltransferase 1</fullName>
    </alternativeName>
    <alternativeName>
        <fullName evidence="19">Core 1 beta1,3-galactosyltransferase 1</fullName>
    </alternativeName>
</protein>
<dbReference type="OrthoDB" id="414175at2759"/>
<evidence type="ECO:0000256" key="17">
    <source>
        <dbReference type="ARBA" id="ARBA00023211"/>
    </source>
</evidence>
<sequence length="354" mass="40811">MYRNALCLVLGLIIGIRLTDIFVYMRLTSENDMLYIETPAATPQVMPTESVNIHNDEHNDLASLLYNETRVFCMVLTMPKSHATKAAGVKRTWGKRCNKLIFLSSEDDAELGAVNLHVKEKRGNLYAKVRAGFAYVHEHYGEDYDWYLKADDDTFVIMENLRWFLYPFDPDALVFFGHRFRSNFPQGYMSGGAGYVLSRGALQQLNHIGFKNSIYCPSSKLSEDRHLGLCLSLVGVVAGDSRDEKGRERFLPMAPKHLLPHTPQGTWLDRYYFFRPQNDITSDTGISFHYVTAMEMHLFEYFMYQLNISGLPLIQKKLPPRLTIQEMQEKLNFWAKLRTNNNLQLVHEQSTSVN</sequence>
<evidence type="ECO:0000256" key="14">
    <source>
        <dbReference type="ARBA" id="ARBA00023136"/>
    </source>
</evidence>
<evidence type="ECO:0000256" key="4">
    <source>
        <dbReference type="ARBA" id="ARBA00006462"/>
    </source>
</evidence>
<evidence type="ECO:0000313" key="24">
    <source>
        <dbReference type="EMBL" id="EDW73105.2"/>
    </source>
</evidence>
<dbReference type="Pfam" id="PF02434">
    <property type="entry name" value="Fringe"/>
    <property type="match status" value="1"/>
</dbReference>
<evidence type="ECO:0000256" key="16">
    <source>
        <dbReference type="ARBA" id="ARBA00023180"/>
    </source>
</evidence>
<keyword evidence="16" id="KW-0325">Glycoprotein</keyword>
<dbReference type="STRING" id="7260.B4ML47"/>
<keyword evidence="9" id="KW-0812">Transmembrane</keyword>
<dbReference type="FunFam" id="3.90.550.50:FF:000017">
    <property type="entry name" value="Glycoprotein-N-acetylgalactosamine 3-beta-galactosyltransferase 1"/>
    <property type="match status" value="1"/>
</dbReference>
<keyword evidence="17" id="KW-0464">Manganese</keyword>
<evidence type="ECO:0000256" key="18">
    <source>
        <dbReference type="ARBA" id="ARBA00040898"/>
    </source>
</evidence>
<comment type="function">
    <text evidence="22">Glycosyltransferase that generates the core 1 O-glycan Gal-beta1-3GalNAc-alpha1-Ser/Thr (T antigen), which is a precursor for many extended O-glycans in glycoproteins.</text>
</comment>
<comment type="cofactor">
    <cofactor evidence="1">
        <name>Mn(2+)</name>
        <dbReference type="ChEBI" id="CHEBI:29035"/>
    </cofactor>
</comment>
<keyword evidence="25" id="KW-1185">Reference proteome</keyword>
<dbReference type="EMBL" id="CH963847">
    <property type="protein sequence ID" value="EDW73105.2"/>
    <property type="molecule type" value="Genomic_DNA"/>
</dbReference>
<dbReference type="Proteomes" id="UP000007798">
    <property type="component" value="Unassembled WGS sequence"/>
</dbReference>
<evidence type="ECO:0000256" key="15">
    <source>
        <dbReference type="ARBA" id="ARBA00023157"/>
    </source>
</evidence>
<keyword evidence="15" id="KW-1015">Disulfide bond</keyword>
<reference evidence="24 25" key="1">
    <citation type="journal article" date="2007" name="Nature">
        <title>Evolution of genes and genomes on the Drosophila phylogeny.</title>
        <authorList>
            <consortium name="Drosophila 12 Genomes Consortium"/>
            <person name="Clark A.G."/>
            <person name="Eisen M.B."/>
            <person name="Smith D.R."/>
            <person name="Bergman C.M."/>
            <person name="Oliver B."/>
            <person name="Markow T.A."/>
            <person name="Kaufman T.C."/>
            <person name="Kellis M."/>
            <person name="Gelbart W."/>
            <person name="Iyer V.N."/>
            <person name="Pollard D.A."/>
            <person name="Sackton T.B."/>
            <person name="Larracuente A.M."/>
            <person name="Singh N.D."/>
            <person name="Abad J.P."/>
            <person name="Abt D.N."/>
            <person name="Adryan B."/>
            <person name="Aguade M."/>
            <person name="Akashi H."/>
            <person name="Anderson W.W."/>
            <person name="Aquadro C.F."/>
            <person name="Ardell D.H."/>
            <person name="Arguello R."/>
            <person name="Artieri C.G."/>
            <person name="Barbash D.A."/>
            <person name="Barker D."/>
            <person name="Barsanti P."/>
            <person name="Batterham P."/>
            <person name="Batzoglou S."/>
            <person name="Begun D."/>
            <person name="Bhutkar A."/>
            <person name="Blanco E."/>
            <person name="Bosak S.A."/>
            <person name="Bradley R.K."/>
            <person name="Brand A.D."/>
            <person name="Brent M.R."/>
            <person name="Brooks A.N."/>
            <person name="Brown R.H."/>
            <person name="Butlin R.K."/>
            <person name="Caggese C."/>
            <person name="Calvi B.R."/>
            <person name="Bernardo de Carvalho A."/>
            <person name="Caspi A."/>
            <person name="Castrezana S."/>
            <person name="Celniker S.E."/>
            <person name="Chang J.L."/>
            <person name="Chapple C."/>
            <person name="Chatterji S."/>
            <person name="Chinwalla A."/>
            <person name="Civetta A."/>
            <person name="Clifton S.W."/>
            <person name="Comeron J.M."/>
            <person name="Costello J.C."/>
            <person name="Coyne J.A."/>
            <person name="Daub J."/>
            <person name="David R.G."/>
            <person name="Delcher A.L."/>
            <person name="Delehaunty K."/>
            <person name="Do C.B."/>
            <person name="Ebling H."/>
            <person name="Edwards K."/>
            <person name="Eickbush T."/>
            <person name="Evans J.D."/>
            <person name="Filipski A."/>
            <person name="Findeiss S."/>
            <person name="Freyhult E."/>
            <person name="Fulton L."/>
            <person name="Fulton R."/>
            <person name="Garcia A.C."/>
            <person name="Gardiner A."/>
            <person name="Garfield D.A."/>
            <person name="Garvin B.E."/>
            <person name="Gibson G."/>
            <person name="Gilbert D."/>
            <person name="Gnerre S."/>
            <person name="Godfrey J."/>
            <person name="Good R."/>
            <person name="Gotea V."/>
            <person name="Gravely B."/>
            <person name="Greenberg A.J."/>
            <person name="Griffiths-Jones S."/>
            <person name="Gross S."/>
            <person name="Guigo R."/>
            <person name="Gustafson E.A."/>
            <person name="Haerty W."/>
            <person name="Hahn M.W."/>
            <person name="Halligan D.L."/>
            <person name="Halpern A.L."/>
            <person name="Halter G.M."/>
            <person name="Han M.V."/>
            <person name="Heger A."/>
            <person name="Hillier L."/>
            <person name="Hinrichs A.S."/>
            <person name="Holmes I."/>
            <person name="Hoskins R.A."/>
            <person name="Hubisz M.J."/>
            <person name="Hultmark D."/>
            <person name="Huntley M.A."/>
            <person name="Jaffe D.B."/>
            <person name="Jagadeeshan S."/>
            <person name="Jeck W.R."/>
            <person name="Johnson J."/>
            <person name="Jones C.D."/>
            <person name="Jordan W.C."/>
            <person name="Karpen G.H."/>
            <person name="Kataoka E."/>
            <person name="Keightley P.D."/>
            <person name="Kheradpour P."/>
            <person name="Kirkness E.F."/>
            <person name="Koerich L.B."/>
            <person name="Kristiansen K."/>
            <person name="Kudrna D."/>
            <person name="Kulathinal R.J."/>
            <person name="Kumar S."/>
            <person name="Kwok R."/>
            <person name="Lander E."/>
            <person name="Langley C.H."/>
            <person name="Lapoint R."/>
            <person name="Lazzaro B.P."/>
            <person name="Lee S.J."/>
            <person name="Levesque L."/>
            <person name="Li R."/>
            <person name="Lin C.F."/>
            <person name="Lin M.F."/>
            <person name="Lindblad-Toh K."/>
            <person name="Llopart A."/>
            <person name="Long M."/>
            <person name="Low L."/>
            <person name="Lozovsky E."/>
            <person name="Lu J."/>
            <person name="Luo M."/>
            <person name="Machado C.A."/>
            <person name="Makalowski W."/>
            <person name="Marzo M."/>
            <person name="Matsuda M."/>
            <person name="Matzkin L."/>
            <person name="McAllister B."/>
            <person name="McBride C.S."/>
            <person name="McKernan B."/>
            <person name="McKernan K."/>
            <person name="Mendez-Lago M."/>
            <person name="Minx P."/>
            <person name="Mollenhauer M.U."/>
            <person name="Montooth K."/>
            <person name="Mount S.M."/>
            <person name="Mu X."/>
            <person name="Myers E."/>
            <person name="Negre B."/>
            <person name="Newfeld S."/>
            <person name="Nielsen R."/>
            <person name="Noor M.A."/>
            <person name="O'Grady P."/>
            <person name="Pachter L."/>
            <person name="Papaceit M."/>
            <person name="Parisi M.J."/>
            <person name="Parisi M."/>
            <person name="Parts L."/>
            <person name="Pedersen J.S."/>
            <person name="Pesole G."/>
            <person name="Phillippy A.M."/>
            <person name="Ponting C.P."/>
            <person name="Pop M."/>
            <person name="Porcelli D."/>
            <person name="Powell J.R."/>
            <person name="Prohaska S."/>
            <person name="Pruitt K."/>
            <person name="Puig M."/>
            <person name="Quesneville H."/>
            <person name="Ram K.R."/>
            <person name="Rand D."/>
            <person name="Rasmussen M.D."/>
            <person name="Reed L.K."/>
            <person name="Reenan R."/>
            <person name="Reily A."/>
            <person name="Remington K.A."/>
            <person name="Rieger T.T."/>
            <person name="Ritchie M.G."/>
            <person name="Robin C."/>
            <person name="Rogers Y.H."/>
            <person name="Rohde C."/>
            <person name="Rozas J."/>
            <person name="Rubenfield M.J."/>
            <person name="Ruiz A."/>
            <person name="Russo S."/>
            <person name="Salzberg S.L."/>
            <person name="Sanchez-Gracia A."/>
            <person name="Saranga D.J."/>
            <person name="Sato H."/>
            <person name="Schaeffer S.W."/>
            <person name="Schatz M.C."/>
            <person name="Schlenke T."/>
            <person name="Schwartz R."/>
            <person name="Segarra C."/>
            <person name="Singh R.S."/>
            <person name="Sirot L."/>
            <person name="Sirota M."/>
            <person name="Sisneros N.B."/>
            <person name="Smith C.D."/>
            <person name="Smith T.F."/>
            <person name="Spieth J."/>
            <person name="Stage D.E."/>
            <person name="Stark A."/>
            <person name="Stephan W."/>
            <person name="Strausberg R.L."/>
            <person name="Strempel S."/>
            <person name="Sturgill D."/>
            <person name="Sutton G."/>
            <person name="Sutton G.G."/>
            <person name="Tao W."/>
            <person name="Teichmann S."/>
            <person name="Tobari Y.N."/>
            <person name="Tomimura Y."/>
            <person name="Tsolas J.M."/>
            <person name="Valente V.L."/>
            <person name="Venter E."/>
            <person name="Venter J.C."/>
            <person name="Vicario S."/>
            <person name="Vieira F.G."/>
            <person name="Vilella A.J."/>
            <person name="Villasante A."/>
            <person name="Walenz B."/>
            <person name="Wang J."/>
            <person name="Wasserman M."/>
            <person name="Watts T."/>
            <person name="Wilson D."/>
            <person name="Wilson R.K."/>
            <person name="Wing R.A."/>
            <person name="Wolfner M.F."/>
            <person name="Wong A."/>
            <person name="Wong G.K."/>
            <person name="Wu C.I."/>
            <person name="Wu G."/>
            <person name="Yamamoto D."/>
            <person name="Yang H.P."/>
            <person name="Yang S.P."/>
            <person name="Yorke J.A."/>
            <person name="Yoshida K."/>
            <person name="Zdobnov E."/>
            <person name="Zhang P."/>
            <person name="Zhang Y."/>
            <person name="Zimin A.V."/>
            <person name="Baldwin J."/>
            <person name="Abdouelleil A."/>
            <person name="Abdulkadir J."/>
            <person name="Abebe A."/>
            <person name="Abera B."/>
            <person name="Abreu J."/>
            <person name="Acer S.C."/>
            <person name="Aftuck L."/>
            <person name="Alexander A."/>
            <person name="An P."/>
            <person name="Anderson E."/>
            <person name="Anderson S."/>
            <person name="Arachi H."/>
            <person name="Azer M."/>
            <person name="Bachantsang P."/>
            <person name="Barry A."/>
            <person name="Bayul T."/>
            <person name="Berlin A."/>
            <person name="Bessette D."/>
            <person name="Bloom T."/>
            <person name="Blye J."/>
            <person name="Boguslavskiy L."/>
            <person name="Bonnet C."/>
            <person name="Boukhgalter B."/>
            <person name="Bourzgui I."/>
            <person name="Brown A."/>
            <person name="Cahill P."/>
            <person name="Channer S."/>
            <person name="Cheshatsang Y."/>
            <person name="Chuda L."/>
            <person name="Citroen M."/>
            <person name="Collymore A."/>
            <person name="Cooke P."/>
            <person name="Costello M."/>
            <person name="D'Aco K."/>
            <person name="Daza R."/>
            <person name="De Haan G."/>
            <person name="DeGray S."/>
            <person name="DeMaso C."/>
            <person name="Dhargay N."/>
            <person name="Dooley K."/>
            <person name="Dooley E."/>
            <person name="Doricent M."/>
            <person name="Dorje P."/>
            <person name="Dorjee K."/>
            <person name="Dupes A."/>
            <person name="Elong R."/>
            <person name="Falk J."/>
            <person name="Farina A."/>
            <person name="Faro S."/>
            <person name="Ferguson D."/>
            <person name="Fisher S."/>
            <person name="Foley C.D."/>
            <person name="Franke A."/>
            <person name="Friedrich D."/>
            <person name="Gadbois L."/>
            <person name="Gearin G."/>
            <person name="Gearin C.R."/>
            <person name="Giannoukos G."/>
            <person name="Goode T."/>
            <person name="Graham J."/>
            <person name="Grandbois E."/>
            <person name="Grewal S."/>
            <person name="Gyaltsen K."/>
            <person name="Hafez N."/>
            <person name="Hagos B."/>
            <person name="Hall J."/>
            <person name="Henson C."/>
            <person name="Hollinger A."/>
            <person name="Honan T."/>
            <person name="Huard M.D."/>
            <person name="Hughes L."/>
            <person name="Hurhula B."/>
            <person name="Husby M.E."/>
            <person name="Kamat A."/>
            <person name="Kanga B."/>
            <person name="Kashin S."/>
            <person name="Khazanovich D."/>
            <person name="Kisner P."/>
            <person name="Lance K."/>
            <person name="Lara M."/>
            <person name="Lee W."/>
            <person name="Lennon N."/>
            <person name="Letendre F."/>
            <person name="LeVine R."/>
            <person name="Lipovsky A."/>
            <person name="Liu X."/>
            <person name="Liu J."/>
            <person name="Liu S."/>
            <person name="Lokyitsang T."/>
            <person name="Lokyitsang Y."/>
            <person name="Lubonja R."/>
            <person name="Lui A."/>
            <person name="MacDonald P."/>
            <person name="Magnisalis V."/>
            <person name="Maru K."/>
            <person name="Matthews C."/>
            <person name="McCusker W."/>
            <person name="McDonough S."/>
            <person name="Mehta T."/>
            <person name="Meldrim J."/>
            <person name="Meneus L."/>
            <person name="Mihai O."/>
            <person name="Mihalev A."/>
            <person name="Mihova T."/>
            <person name="Mittelman R."/>
            <person name="Mlenga V."/>
            <person name="Montmayeur A."/>
            <person name="Mulrain L."/>
            <person name="Navidi A."/>
            <person name="Naylor J."/>
            <person name="Negash T."/>
            <person name="Nguyen T."/>
            <person name="Nguyen N."/>
            <person name="Nicol R."/>
            <person name="Norbu C."/>
            <person name="Norbu N."/>
            <person name="Novod N."/>
            <person name="O'Neill B."/>
            <person name="Osman S."/>
            <person name="Markiewicz E."/>
            <person name="Oyono O.L."/>
            <person name="Patti C."/>
            <person name="Phunkhang P."/>
            <person name="Pierre F."/>
            <person name="Priest M."/>
            <person name="Raghuraman S."/>
            <person name="Rege F."/>
            <person name="Reyes R."/>
            <person name="Rise C."/>
            <person name="Rogov P."/>
            <person name="Ross K."/>
            <person name="Ryan E."/>
            <person name="Settipalli S."/>
            <person name="Shea T."/>
            <person name="Sherpa N."/>
            <person name="Shi L."/>
            <person name="Shih D."/>
            <person name="Sparrow T."/>
            <person name="Spaulding J."/>
            <person name="Stalker J."/>
            <person name="Stange-Thomann N."/>
            <person name="Stavropoulos S."/>
            <person name="Stone C."/>
            <person name="Strader C."/>
            <person name="Tesfaye S."/>
            <person name="Thomson T."/>
            <person name="Thoulutsang Y."/>
            <person name="Thoulutsang D."/>
            <person name="Topham K."/>
            <person name="Topping I."/>
            <person name="Tsamla T."/>
            <person name="Vassiliev H."/>
            <person name="Vo A."/>
            <person name="Wangchuk T."/>
            <person name="Wangdi T."/>
            <person name="Weiand M."/>
            <person name="Wilkinson J."/>
            <person name="Wilson A."/>
            <person name="Yadav S."/>
            <person name="Young G."/>
            <person name="Yu Q."/>
            <person name="Zembek L."/>
            <person name="Zhong D."/>
            <person name="Zimmer A."/>
            <person name="Zwirko Z."/>
            <person name="Jaffe D.B."/>
            <person name="Alvarez P."/>
            <person name="Brockman W."/>
            <person name="Butler J."/>
            <person name="Chin C."/>
            <person name="Gnerre S."/>
            <person name="Grabherr M."/>
            <person name="Kleber M."/>
            <person name="Mauceli E."/>
            <person name="MacCallum I."/>
        </authorList>
    </citation>
    <scope>NUCLEOTIDE SEQUENCE [LARGE SCALE GENOMIC DNA]</scope>
    <source>
        <strain evidence="25">Tucson 14030-0811.24</strain>
    </source>
</reference>
<dbReference type="InterPro" id="IPR003378">
    <property type="entry name" value="Fringe-like_glycosylTrfase"/>
</dbReference>
<dbReference type="FunCoup" id="B4ML47">
    <property type="interactions" value="36"/>
</dbReference>
<dbReference type="PANTHER" id="PTHR23033">
    <property type="entry name" value="BETA1,3-GALACTOSYLTRANSFERASE"/>
    <property type="match status" value="1"/>
</dbReference>
<organism evidence="24 25">
    <name type="scientific">Drosophila willistoni</name>
    <name type="common">Fruit fly</name>
    <dbReference type="NCBI Taxonomy" id="7260"/>
    <lineage>
        <taxon>Eukaryota</taxon>
        <taxon>Metazoa</taxon>
        <taxon>Ecdysozoa</taxon>
        <taxon>Arthropoda</taxon>
        <taxon>Hexapoda</taxon>
        <taxon>Insecta</taxon>
        <taxon>Pterygota</taxon>
        <taxon>Neoptera</taxon>
        <taxon>Endopterygota</taxon>
        <taxon>Diptera</taxon>
        <taxon>Brachycera</taxon>
        <taxon>Muscomorpha</taxon>
        <taxon>Ephydroidea</taxon>
        <taxon>Drosophilidae</taxon>
        <taxon>Drosophila</taxon>
        <taxon>Sophophora</taxon>
    </lineage>
</organism>
<dbReference type="AlphaFoldDB" id="B4ML47"/>
<comment type="subcellular location">
    <subcellularLocation>
        <location evidence="2">Membrane</location>
        <topology evidence="2">Single-pass type II membrane protein</topology>
    </subcellularLocation>
</comment>
<keyword evidence="7" id="KW-0328">Glycosyltransferase</keyword>
<evidence type="ECO:0000256" key="10">
    <source>
        <dbReference type="ARBA" id="ARBA00022723"/>
    </source>
</evidence>
<keyword evidence="11" id="KW-0547">Nucleotide-binding</keyword>
<dbReference type="eggNOG" id="KOG2246">
    <property type="taxonomic scope" value="Eukaryota"/>
</dbReference>
<dbReference type="Gene3D" id="3.90.550.50">
    <property type="match status" value="1"/>
</dbReference>
<dbReference type="SUPFAM" id="SSF53448">
    <property type="entry name" value="Nucleotide-diphospho-sugar transferases"/>
    <property type="match status" value="1"/>
</dbReference>
<evidence type="ECO:0000256" key="6">
    <source>
        <dbReference type="ARBA" id="ARBA00012557"/>
    </source>
</evidence>
<dbReference type="SMR" id="B4ML47"/>
<keyword evidence="13" id="KW-1133">Transmembrane helix</keyword>
<keyword evidence="14" id="KW-0472">Membrane</keyword>
<comment type="subunit">
    <text evidence="5">Homodimer; disulfide-linked.</text>
</comment>
<evidence type="ECO:0000256" key="8">
    <source>
        <dbReference type="ARBA" id="ARBA00022679"/>
    </source>
</evidence>
<evidence type="ECO:0000313" key="25">
    <source>
        <dbReference type="Proteomes" id="UP000007798"/>
    </source>
</evidence>
<proteinExistence type="inferred from homology"/>
<keyword evidence="10" id="KW-0479">Metal-binding</keyword>
<feature type="domain" description="Fringe-like glycosyltransferase" evidence="23">
    <location>
        <begin position="70"/>
        <end position="233"/>
    </location>
</feature>
<dbReference type="PANTHER" id="PTHR23033:SF14">
    <property type="entry name" value="GLYCOPROTEIN-N-ACETYLGALACTOSAMINE 3-BETA-GALACTOSYLTRANSFERASE 1-RELATED"/>
    <property type="match status" value="1"/>
</dbReference>
<dbReference type="GO" id="GO:0016020">
    <property type="term" value="C:membrane"/>
    <property type="evidence" value="ECO:0007669"/>
    <property type="project" value="UniProtKB-SubCell"/>
</dbReference>
<dbReference type="EC" id="2.4.1.122" evidence="6"/>
<evidence type="ECO:0000256" key="22">
    <source>
        <dbReference type="ARBA" id="ARBA00059245"/>
    </source>
</evidence>
<dbReference type="GO" id="GO:0000166">
    <property type="term" value="F:nucleotide binding"/>
    <property type="evidence" value="ECO:0007669"/>
    <property type="project" value="UniProtKB-KW"/>
</dbReference>
<evidence type="ECO:0000256" key="3">
    <source>
        <dbReference type="ARBA" id="ARBA00004922"/>
    </source>
</evidence>
<dbReference type="InParanoid" id="B4ML47"/>
<evidence type="ECO:0000256" key="13">
    <source>
        <dbReference type="ARBA" id="ARBA00022989"/>
    </source>
</evidence>
<dbReference type="InterPro" id="IPR029044">
    <property type="entry name" value="Nucleotide-diphossugar_trans"/>
</dbReference>